<evidence type="ECO:0008006" key="4">
    <source>
        <dbReference type="Google" id="ProtNLM"/>
    </source>
</evidence>
<comment type="caution">
    <text evidence="2">The sequence shown here is derived from an EMBL/GenBank/DDBJ whole genome shotgun (WGS) entry which is preliminary data.</text>
</comment>
<proteinExistence type="predicted"/>
<feature type="chain" id="PRO_5045967777" description="Secreted protein" evidence="1">
    <location>
        <begin position="28"/>
        <end position="198"/>
    </location>
</feature>
<dbReference type="Proteomes" id="UP001596174">
    <property type="component" value="Unassembled WGS sequence"/>
</dbReference>
<evidence type="ECO:0000256" key="1">
    <source>
        <dbReference type="SAM" id="SignalP"/>
    </source>
</evidence>
<organism evidence="2 3">
    <name type="scientific">Streptacidiphilus monticola</name>
    <dbReference type="NCBI Taxonomy" id="2161674"/>
    <lineage>
        <taxon>Bacteria</taxon>
        <taxon>Bacillati</taxon>
        <taxon>Actinomycetota</taxon>
        <taxon>Actinomycetes</taxon>
        <taxon>Kitasatosporales</taxon>
        <taxon>Streptomycetaceae</taxon>
        <taxon>Streptacidiphilus</taxon>
    </lineage>
</organism>
<evidence type="ECO:0000313" key="2">
    <source>
        <dbReference type="EMBL" id="MFC5906513.1"/>
    </source>
</evidence>
<keyword evidence="1" id="KW-0732">Signal</keyword>
<feature type="signal peptide" evidence="1">
    <location>
        <begin position="1"/>
        <end position="27"/>
    </location>
</feature>
<keyword evidence="3" id="KW-1185">Reference proteome</keyword>
<protein>
    <recommendedName>
        <fullName evidence="4">Secreted protein</fullName>
    </recommendedName>
</protein>
<evidence type="ECO:0000313" key="3">
    <source>
        <dbReference type="Proteomes" id="UP001596174"/>
    </source>
</evidence>
<reference evidence="3" key="1">
    <citation type="journal article" date="2019" name="Int. J. Syst. Evol. Microbiol.">
        <title>The Global Catalogue of Microorganisms (GCM) 10K type strain sequencing project: providing services to taxonomists for standard genome sequencing and annotation.</title>
        <authorList>
            <consortium name="The Broad Institute Genomics Platform"/>
            <consortium name="The Broad Institute Genome Sequencing Center for Infectious Disease"/>
            <person name="Wu L."/>
            <person name="Ma J."/>
        </authorList>
    </citation>
    <scope>NUCLEOTIDE SEQUENCE [LARGE SCALE GENOMIC DNA]</scope>
    <source>
        <strain evidence="3">JCM 4816</strain>
    </source>
</reference>
<accession>A0ABW1FWX5</accession>
<dbReference type="EMBL" id="JBHSQJ010000013">
    <property type="protein sequence ID" value="MFC5906513.1"/>
    <property type="molecule type" value="Genomic_DNA"/>
</dbReference>
<sequence length="198" mass="18899">MRPTRPRTALVALITAAAVTAGGAATAATALASGAAPQPATAGHATPQLPVAAPDPAKQIAGLGALGAVTQQVQSLVGAATGKTPPSPADLQAQADKVKSALDTLVATVPAPATARGTAERPPGDLVPLPSPSLSAPVPVPNPVKDAAAKLQADVAALLDAVKSADPTKVVAAVAAIATDTLALAVATVTGLGGTLPV</sequence>
<name>A0ABW1FWX5_9ACTN</name>
<gene>
    <name evidence="2" type="ORF">ACFP3V_04670</name>
</gene>
<dbReference type="RefSeq" id="WP_380579996.1">
    <property type="nucleotide sequence ID" value="NZ_JBHSQJ010000013.1"/>
</dbReference>